<feature type="region of interest" description="Disordered" evidence="4">
    <location>
        <begin position="316"/>
        <end position="355"/>
    </location>
</feature>
<feature type="compositionally biased region" description="Basic and acidic residues" evidence="4">
    <location>
        <begin position="316"/>
        <end position="333"/>
    </location>
</feature>
<keyword evidence="5" id="KW-1133">Transmembrane helix</keyword>
<dbReference type="GO" id="GO:0033617">
    <property type="term" value="P:mitochondrial respiratory chain complex IV assembly"/>
    <property type="evidence" value="ECO:0007669"/>
    <property type="project" value="TreeGrafter"/>
</dbReference>
<dbReference type="PANTHER" id="PTHR12151">
    <property type="entry name" value="ELECTRON TRANSPORT PROTIN SCO1/SENC FAMILY MEMBER"/>
    <property type="match status" value="1"/>
</dbReference>
<dbReference type="AlphaFoldDB" id="A0AAF0EPQ0"/>
<protein>
    <submittedName>
        <fullName evidence="6">Cu-binding protein</fullName>
    </submittedName>
</protein>
<dbReference type="CDD" id="cd02968">
    <property type="entry name" value="SCO"/>
    <property type="match status" value="1"/>
</dbReference>
<feature type="region of interest" description="Disordered" evidence="4">
    <location>
        <begin position="51"/>
        <end position="87"/>
    </location>
</feature>
<dbReference type="SUPFAM" id="SSF52833">
    <property type="entry name" value="Thioredoxin-like"/>
    <property type="match status" value="1"/>
</dbReference>
<feature type="binding site" evidence="2">
    <location>
        <position position="176"/>
    </location>
    <ligand>
        <name>Cu cation</name>
        <dbReference type="ChEBI" id="CHEBI:23378"/>
    </ligand>
</feature>
<dbReference type="Proteomes" id="UP001219933">
    <property type="component" value="Chromosome 1"/>
</dbReference>
<dbReference type="GO" id="GO:0005507">
    <property type="term" value="F:copper ion binding"/>
    <property type="evidence" value="ECO:0007669"/>
    <property type="project" value="UniProtKB-ARBA"/>
</dbReference>
<dbReference type="GO" id="GO:0005739">
    <property type="term" value="C:mitochondrion"/>
    <property type="evidence" value="ECO:0007669"/>
    <property type="project" value="GOC"/>
</dbReference>
<keyword evidence="7" id="KW-1185">Reference proteome</keyword>
<dbReference type="PANTHER" id="PTHR12151:SF5">
    <property type="entry name" value="AT19154P"/>
    <property type="match status" value="1"/>
</dbReference>
<name>A0AAF0EPQ0_9BASI</name>
<evidence type="ECO:0000313" key="6">
    <source>
        <dbReference type="EMBL" id="WFD34045.1"/>
    </source>
</evidence>
<gene>
    <name evidence="6" type="primary">SCO1</name>
    <name evidence="6" type="ORF">MCUN1_000873</name>
</gene>
<dbReference type="InterPro" id="IPR003782">
    <property type="entry name" value="SCO1/SenC"/>
</dbReference>
<feature type="binding site" evidence="2">
    <location>
        <position position="180"/>
    </location>
    <ligand>
        <name>Cu cation</name>
        <dbReference type="ChEBI" id="CHEBI:23378"/>
    </ligand>
</feature>
<keyword evidence="2" id="KW-0479">Metal-binding</keyword>
<organism evidence="6 7">
    <name type="scientific">Malassezia cuniculi</name>
    <dbReference type="NCBI Taxonomy" id="948313"/>
    <lineage>
        <taxon>Eukaryota</taxon>
        <taxon>Fungi</taxon>
        <taxon>Dikarya</taxon>
        <taxon>Basidiomycota</taxon>
        <taxon>Ustilaginomycotina</taxon>
        <taxon>Malasseziomycetes</taxon>
        <taxon>Malasseziales</taxon>
        <taxon>Malasseziaceae</taxon>
        <taxon>Malassezia</taxon>
    </lineage>
</organism>
<keyword evidence="3" id="KW-1015">Disulfide bond</keyword>
<dbReference type="Gene3D" id="3.40.30.10">
    <property type="entry name" value="Glutaredoxin"/>
    <property type="match status" value="1"/>
</dbReference>
<dbReference type="Pfam" id="PF02630">
    <property type="entry name" value="SCO1-SenC"/>
    <property type="match status" value="1"/>
</dbReference>
<feature type="disulfide bond" description="Redox-active" evidence="3">
    <location>
        <begin position="176"/>
        <end position="180"/>
    </location>
</feature>
<evidence type="ECO:0000256" key="3">
    <source>
        <dbReference type="PIRSR" id="PIRSR603782-2"/>
    </source>
</evidence>
<keyword evidence="2" id="KW-0186">Copper</keyword>
<dbReference type="InterPro" id="IPR036249">
    <property type="entry name" value="Thioredoxin-like_sf"/>
</dbReference>
<proteinExistence type="inferred from homology"/>
<evidence type="ECO:0000256" key="5">
    <source>
        <dbReference type="SAM" id="Phobius"/>
    </source>
</evidence>
<evidence type="ECO:0000256" key="4">
    <source>
        <dbReference type="SAM" id="MobiDB-lite"/>
    </source>
</evidence>
<sequence>MLGHFVAKKATAVSPLLRRAAAPAAAPALAHAVPTAASAFRLPAARAFSDQAPKGVDERGAGTSAAGATGATGGSKQAPRPDPLASSMRQANITGPFSLTSAGLFVVTGIGLYFYFQYEKKQAAERRARALAAQDVSVGRPRIGGPFSLVSSTGHPFTDDDLLGSFSLIYFGFTNCPDICPEELDKMGTVVEAIAKDHGEVINPVFVTCDPARDRVPQVAEYIADFHPRMIGLTGTYESIKECCKAYRVYFSTPPGADPTKDYLVDHSIFFYLMDPEGKFVDAFGKGSTAEEVHAKTDDYVRRWKAARLPLREADAKERIANDGRAPASDKDLWAPPSAEPSRPVAVVASGERLI</sequence>
<accession>A0AAF0EPQ0</accession>
<comment type="similarity">
    <text evidence="1">Belongs to the SCO1/2 family.</text>
</comment>
<dbReference type="EMBL" id="CP119877">
    <property type="protein sequence ID" value="WFD34045.1"/>
    <property type="molecule type" value="Genomic_DNA"/>
</dbReference>
<feature type="binding site" evidence="2">
    <location>
        <position position="267"/>
    </location>
    <ligand>
        <name>Cu cation</name>
        <dbReference type="ChEBI" id="CHEBI:23378"/>
    </ligand>
</feature>
<feature type="transmembrane region" description="Helical" evidence="5">
    <location>
        <begin position="97"/>
        <end position="116"/>
    </location>
</feature>
<dbReference type="FunFam" id="3.40.30.10:FF:000013">
    <property type="entry name" value="Blast:Protein SCO1 homolog, mitochondrial"/>
    <property type="match status" value="1"/>
</dbReference>
<keyword evidence="5" id="KW-0812">Transmembrane</keyword>
<evidence type="ECO:0000256" key="1">
    <source>
        <dbReference type="ARBA" id="ARBA00010996"/>
    </source>
</evidence>
<evidence type="ECO:0000313" key="7">
    <source>
        <dbReference type="Proteomes" id="UP001219933"/>
    </source>
</evidence>
<reference evidence="6" key="1">
    <citation type="submission" date="2023-03" db="EMBL/GenBank/DDBJ databases">
        <title>Mating type loci evolution in Malassezia.</title>
        <authorList>
            <person name="Coelho M.A."/>
        </authorList>
    </citation>
    <scope>NUCLEOTIDE SEQUENCE</scope>
    <source>
        <strain evidence="6">CBS 11721</strain>
    </source>
</reference>
<keyword evidence="5" id="KW-0472">Membrane</keyword>
<evidence type="ECO:0000256" key="2">
    <source>
        <dbReference type="PIRSR" id="PIRSR603782-1"/>
    </source>
</evidence>